<evidence type="ECO:0000256" key="6">
    <source>
        <dbReference type="SAM" id="Phobius"/>
    </source>
</evidence>
<feature type="transmembrane region" description="Helical" evidence="6">
    <location>
        <begin position="98"/>
        <end position="119"/>
    </location>
</feature>
<dbReference type="Pfam" id="PF03169">
    <property type="entry name" value="OPT"/>
    <property type="match status" value="2"/>
</dbReference>
<keyword evidence="4 6" id="KW-1133">Transmembrane helix</keyword>
<dbReference type="NCBIfam" id="TIGR00733">
    <property type="entry name" value="OPT family oligopeptide transporter"/>
    <property type="match status" value="1"/>
</dbReference>
<evidence type="ECO:0000256" key="5">
    <source>
        <dbReference type="ARBA" id="ARBA00023136"/>
    </source>
</evidence>
<dbReference type="NCBIfam" id="TIGR00728">
    <property type="entry name" value="OPT_sfam"/>
    <property type="match status" value="1"/>
</dbReference>
<organism evidence="7 8">
    <name type="scientific">Eiseniibacteriota bacterium</name>
    <dbReference type="NCBI Taxonomy" id="2212470"/>
    <lineage>
        <taxon>Bacteria</taxon>
        <taxon>Candidatus Eiseniibacteriota</taxon>
    </lineage>
</organism>
<dbReference type="GO" id="GO:0016020">
    <property type="term" value="C:membrane"/>
    <property type="evidence" value="ECO:0007669"/>
    <property type="project" value="UniProtKB-SubCell"/>
</dbReference>
<feature type="transmembrane region" description="Helical" evidence="6">
    <location>
        <begin position="383"/>
        <end position="401"/>
    </location>
</feature>
<dbReference type="GO" id="GO:0035673">
    <property type="term" value="F:oligopeptide transmembrane transporter activity"/>
    <property type="evidence" value="ECO:0007669"/>
    <property type="project" value="InterPro"/>
</dbReference>
<feature type="transmembrane region" description="Helical" evidence="6">
    <location>
        <begin position="125"/>
        <end position="144"/>
    </location>
</feature>
<feature type="transmembrane region" description="Helical" evidence="6">
    <location>
        <begin position="640"/>
        <end position="660"/>
    </location>
</feature>
<dbReference type="AlphaFoldDB" id="A0A538U885"/>
<comment type="subcellular location">
    <subcellularLocation>
        <location evidence="1">Membrane</location>
        <topology evidence="1">Multi-pass membrane protein</topology>
    </subcellularLocation>
</comment>
<sequence length="772" mass="80659">MSTALRVEAGEEKPAFQPYIAPETRMPEFTLRAVVLGTILGMVFGASSLYLVLKVGLTVSASIPVAVISITLFRLGSRLFGIKDATILENNVVQTAGSAGESIAFGVGVTMPAIMILGFDLELSRVLLVSALGALLGILMMIPLRRALIVAQHGKLKYPEGTACAEVLKAGASPESRAMASAEARESEDKSVARGLSAATIFTGFGIGLVYKTVMVALKGWKDTPEKVFSPPFRSGSVAAEISPELLGVGYIIGPKIASTMCAGGVLAYMVLIPLIKYFGERMTGPVPPGTIPIGVMSPGQIRSAYVLYIGAGAVAAGGIISLFRSLPIIWHGLREGLRDVGASRGAADPHRTEHDLPMNLVFGGIVALVIAILLAKPLHMNLLGAILIVITGFLFVTVSSRLTGEIGSSSNPISGMTVATLLITCLVFLLVGWTGAAYYVTALSVGGIVCIAASNGGTTSQDLKTGHLVGATPRVQQIAILIGSLFSAIMLGPILLKLNDAATVYVPAHQVAPAGLQTNAAALRGAPEGLRGPQASDDTRTYHVWQKTDDVGGPQGKYLVDDTGKAVWLVDPGINGTYNQRPNGSTVRKFDAPKATLMSYIIKGILDRHLPWGLVLFGVMIAIVLEMCGIPSLPFAVGVYLPLSSSSPILIGGAVRYVVDRARRKELAHHRLSEDELAAAADRSSGVLLASGYIAGGAIAGIVIAFMAGVWGNADAALTTWATAHNPFFAGPRANLLALIPFVLLTGFLLLVGREKLLAGPRPEDASRPAA</sequence>
<evidence type="ECO:0000313" key="7">
    <source>
        <dbReference type="EMBL" id="TMQ72077.1"/>
    </source>
</evidence>
<feature type="transmembrane region" description="Helical" evidence="6">
    <location>
        <begin position="613"/>
        <end position="634"/>
    </location>
</feature>
<dbReference type="PANTHER" id="PTHR31645:SF0">
    <property type="entry name" value="OLIGOPEPTIDE TRANSPORTER YGL114W-RELATED"/>
    <property type="match status" value="1"/>
</dbReference>
<feature type="transmembrane region" description="Helical" evidence="6">
    <location>
        <begin position="479"/>
        <end position="497"/>
    </location>
</feature>
<feature type="transmembrane region" description="Helical" evidence="6">
    <location>
        <begin position="257"/>
        <end position="276"/>
    </location>
</feature>
<dbReference type="EMBL" id="VBPA01000079">
    <property type="protein sequence ID" value="TMQ72077.1"/>
    <property type="molecule type" value="Genomic_DNA"/>
</dbReference>
<gene>
    <name evidence="7" type="ORF">E6K80_03720</name>
</gene>
<comment type="caution">
    <text evidence="7">The sequence shown here is derived from an EMBL/GenBank/DDBJ whole genome shotgun (WGS) entry which is preliminary data.</text>
</comment>
<proteinExistence type="predicted"/>
<evidence type="ECO:0000313" key="8">
    <source>
        <dbReference type="Proteomes" id="UP000319836"/>
    </source>
</evidence>
<feature type="transmembrane region" description="Helical" evidence="6">
    <location>
        <begin position="439"/>
        <end position="459"/>
    </location>
</feature>
<dbReference type="Proteomes" id="UP000319836">
    <property type="component" value="Unassembled WGS sequence"/>
</dbReference>
<evidence type="ECO:0000256" key="2">
    <source>
        <dbReference type="ARBA" id="ARBA00022448"/>
    </source>
</evidence>
<dbReference type="InterPro" id="IPR004814">
    <property type="entry name" value="Oligopep_transpt"/>
</dbReference>
<evidence type="ECO:0000256" key="4">
    <source>
        <dbReference type="ARBA" id="ARBA00022989"/>
    </source>
</evidence>
<dbReference type="PANTHER" id="PTHR31645">
    <property type="entry name" value="OLIGOPEPTIDE TRANSPORTER YGL114W-RELATED"/>
    <property type="match status" value="1"/>
</dbReference>
<feature type="transmembrane region" description="Helical" evidence="6">
    <location>
        <begin position="735"/>
        <end position="753"/>
    </location>
</feature>
<evidence type="ECO:0000256" key="1">
    <source>
        <dbReference type="ARBA" id="ARBA00004141"/>
    </source>
</evidence>
<feature type="transmembrane region" description="Helical" evidence="6">
    <location>
        <begin position="59"/>
        <end position="77"/>
    </location>
</feature>
<feature type="transmembrane region" description="Helical" evidence="6">
    <location>
        <begin position="357"/>
        <end position="376"/>
    </location>
</feature>
<reference evidence="7 8" key="1">
    <citation type="journal article" date="2019" name="Nat. Microbiol.">
        <title>Mediterranean grassland soil C-N compound turnover is dependent on rainfall and depth, and is mediated by genomically divergent microorganisms.</title>
        <authorList>
            <person name="Diamond S."/>
            <person name="Andeer P.F."/>
            <person name="Li Z."/>
            <person name="Crits-Christoph A."/>
            <person name="Burstein D."/>
            <person name="Anantharaman K."/>
            <person name="Lane K.R."/>
            <person name="Thomas B.C."/>
            <person name="Pan C."/>
            <person name="Northen T.R."/>
            <person name="Banfield J.F."/>
        </authorList>
    </citation>
    <scope>NUCLEOTIDE SEQUENCE [LARGE SCALE GENOMIC DNA]</scope>
    <source>
        <strain evidence="7">WS_10</strain>
    </source>
</reference>
<name>A0A538U885_UNCEI</name>
<keyword evidence="5 6" id="KW-0472">Membrane</keyword>
<feature type="transmembrane region" description="Helical" evidence="6">
    <location>
        <begin position="192"/>
        <end position="211"/>
    </location>
</feature>
<feature type="transmembrane region" description="Helical" evidence="6">
    <location>
        <begin position="306"/>
        <end position="331"/>
    </location>
</feature>
<keyword evidence="2" id="KW-0813">Transport</keyword>
<dbReference type="InterPro" id="IPR004813">
    <property type="entry name" value="OPT"/>
</dbReference>
<dbReference type="InterPro" id="IPR045035">
    <property type="entry name" value="YSL-like"/>
</dbReference>
<protein>
    <submittedName>
        <fullName evidence="7">Oligopeptide transporter, OPT family</fullName>
    </submittedName>
</protein>
<evidence type="ECO:0000256" key="3">
    <source>
        <dbReference type="ARBA" id="ARBA00022692"/>
    </source>
</evidence>
<accession>A0A538U885</accession>
<feature type="transmembrane region" description="Helical" evidence="6">
    <location>
        <begin position="33"/>
        <end position="53"/>
    </location>
</feature>
<feature type="transmembrane region" description="Helical" evidence="6">
    <location>
        <begin position="413"/>
        <end position="432"/>
    </location>
</feature>
<feature type="transmembrane region" description="Helical" evidence="6">
    <location>
        <begin position="694"/>
        <end position="715"/>
    </location>
</feature>
<keyword evidence="3 6" id="KW-0812">Transmembrane</keyword>